<gene>
    <name evidence="4" type="ORF">C8J55DRAFT_522696</name>
</gene>
<feature type="region of interest" description="Disordered" evidence="1">
    <location>
        <begin position="277"/>
        <end position="310"/>
    </location>
</feature>
<reference evidence="4" key="2">
    <citation type="journal article" date="2023" name="Proc. Natl. Acad. Sci. U.S.A.">
        <title>A global phylogenomic analysis of the shiitake genus Lentinula.</title>
        <authorList>
            <person name="Sierra-Patev S."/>
            <person name="Min B."/>
            <person name="Naranjo-Ortiz M."/>
            <person name="Looney B."/>
            <person name="Konkel Z."/>
            <person name="Slot J.C."/>
            <person name="Sakamoto Y."/>
            <person name="Steenwyk J.L."/>
            <person name="Rokas A."/>
            <person name="Carro J."/>
            <person name="Camarero S."/>
            <person name="Ferreira P."/>
            <person name="Molpeceres G."/>
            <person name="Ruiz-Duenas F.J."/>
            <person name="Serrano A."/>
            <person name="Henrissat B."/>
            <person name="Drula E."/>
            <person name="Hughes K.W."/>
            <person name="Mata J.L."/>
            <person name="Ishikawa N.K."/>
            <person name="Vargas-Isla R."/>
            <person name="Ushijima S."/>
            <person name="Smith C.A."/>
            <person name="Donoghue J."/>
            <person name="Ahrendt S."/>
            <person name="Andreopoulos W."/>
            <person name="He G."/>
            <person name="LaButti K."/>
            <person name="Lipzen A."/>
            <person name="Ng V."/>
            <person name="Riley R."/>
            <person name="Sandor L."/>
            <person name="Barry K."/>
            <person name="Martinez A.T."/>
            <person name="Xiao Y."/>
            <person name="Gibbons J.G."/>
            <person name="Terashima K."/>
            <person name="Grigoriev I.V."/>
            <person name="Hibbett D."/>
        </authorList>
    </citation>
    <scope>NUCLEOTIDE SEQUENCE</scope>
    <source>
        <strain evidence="4">Sp2 HRB7682 ss15</strain>
    </source>
</reference>
<comment type="caution">
    <text evidence="4">The sequence shown here is derived from an EMBL/GenBank/DDBJ whole genome shotgun (WGS) entry which is preliminary data.</text>
</comment>
<dbReference type="AlphaFoldDB" id="A0A9W8ZYM0"/>
<feature type="compositionally biased region" description="Polar residues" evidence="1">
    <location>
        <begin position="277"/>
        <end position="292"/>
    </location>
</feature>
<evidence type="ECO:0000313" key="5">
    <source>
        <dbReference type="Proteomes" id="UP001150238"/>
    </source>
</evidence>
<keyword evidence="2" id="KW-1133">Transmembrane helix</keyword>
<reference evidence="4" key="1">
    <citation type="submission" date="2022-08" db="EMBL/GenBank/DDBJ databases">
        <authorList>
            <consortium name="DOE Joint Genome Institute"/>
            <person name="Min B."/>
            <person name="Riley R."/>
            <person name="Sierra-Patev S."/>
            <person name="Naranjo-Ortiz M."/>
            <person name="Looney B."/>
            <person name="Konkel Z."/>
            <person name="Slot J.C."/>
            <person name="Sakamoto Y."/>
            <person name="Steenwyk J.L."/>
            <person name="Rokas A."/>
            <person name="Carro J."/>
            <person name="Camarero S."/>
            <person name="Ferreira P."/>
            <person name="Molpeceres G."/>
            <person name="Ruiz-Duenas F.J."/>
            <person name="Serrano A."/>
            <person name="Henrissat B."/>
            <person name="Drula E."/>
            <person name="Hughes K.W."/>
            <person name="Mata J.L."/>
            <person name="Ishikawa N.K."/>
            <person name="Vargas-Isla R."/>
            <person name="Ushijima S."/>
            <person name="Smith C.A."/>
            <person name="Ahrendt S."/>
            <person name="Andreopoulos W."/>
            <person name="He G."/>
            <person name="Labutti K."/>
            <person name="Lipzen A."/>
            <person name="Ng V."/>
            <person name="Sandor L."/>
            <person name="Barry K."/>
            <person name="Martinez A.T."/>
            <person name="Xiao Y."/>
            <person name="Gibbons J.G."/>
            <person name="Terashima K."/>
            <person name="Hibbett D.S."/>
            <person name="Grigoriev I.V."/>
        </authorList>
    </citation>
    <scope>NUCLEOTIDE SEQUENCE</scope>
    <source>
        <strain evidence="4">Sp2 HRB7682 ss15</strain>
    </source>
</reference>
<proteinExistence type="predicted"/>
<evidence type="ECO:0000256" key="1">
    <source>
        <dbReference type="SAM" id="MobiDB-lite"/>
    </source>
</evidence>
<evidence type="ECO:0000313" key="4">
    <source>
        <dbReference type="EMBL" id="KAJ4470370.1"/>
    </source>
</evidence>
<keyword evidence="3" id="KW-0732">Signal</keyword>
<feature type="chain" id="PRO_5040746347" evidence="3">
    <location>
        <begin position="23"/>
        <end position="407"/>
    </location>
</feature>
<dbReference type="EMBL" id="JANVFS010000032">
    <property type="protein sequence ID" value="KAJ4470370.1"/>
    <property type="molecule type" value="Genomic_DNA"/>
</dbReference>
<accession>A0A9W8ZYM0</accession>
<dbReference type="Proteomes" id="UP001150238">
    <property type="component" value="Unassembled WGS sequence"/>
</dbReference>
<evidence type="ECO:0000256" key="2">
    <source>
        <dbReference type="SAM" id="Phobius"/>
    </source>
</evidence>
<feature type="transmembrane region" description="Helical" evidence="2">
    <location>
        <begin position="163"/>
        <end position="186"/>
    </location>
</feature>
<evidence type="ECO:0000256" key="3">
    <source>
        <dbReference type="SAM" id="SignalP"/>
    </source>
</evidence>
<protein>
    <submittedName>
        <fullName evidence="4">Uncharacterized protein</fullName>
    </submittedName>
</protein>
<organism evidence="4 5">
    <name type="scientific">Lentinula lateritia</name>
    <dbReference type="NCBI Taxonomy" id="40482"/>
    <lineage>
        <taxon>Eukaryota</taxon>
        <taxon>Fungi</taxon>
        <taxon>Dikarya</taxon>
        <taxon>Basidiomycota</taxon>
        <taxon>Agaricomycotina</taxon>
        <taxon>Agaricomycetes</taxon>
        <taxon>Agaricomycetidae</taxon>
        <taxon>Agaricales</taxon>
        <taxon>Marasmiineae</taxon>
        <taxon>Omphalotaceae</taxon>
        <taxon>Lentinula</taxon>
    </lineage>
</organism>
<sequence>MYHHSSLFTLILILLTAPLSQCIQFSHITPSAGNNNSSSSSSLMLNWIREPHDPPFWALNAIFTVNGKLSASNGLGFEFIAVPHSPEESGMIQIPVQATANITLLTFTFHLPQHSKFNGEIFGQPFTFNVVTEGSSMPNISPGILPPMVQNMLTPPPATSHKVATIVGAVIGLIVFLSIILALFVLRRRRHRRRARIDAETFLRERHALYRPTSLPPTLTTFDEECHHGLEESVGHSSTAWSEGGSEKKPLYGYPNDYLGQATHILPTLFRKPDIVSTPTPRARSLTNSISSRTEKVGNDPTATSESFPSLALPIPQNSLSPNRALLYLQSPHSPSPPYLSLPQSDQGYSIEQSLAQLRGRMKLLLKQLDSESLESDRDSTERIGDEAEMIQIKLEMDRLQRILDSK</sequence>
<keyword evidence="2" id="KW-0472">Membrane</keyword>
<name>A0A9W8ZYM0_9AGAR</name>
<keyword evidence="2" id="KW-0812">Transmembrane</keyword>
<feature type="signal peptide" evidence="3">
    <location>
        <begin position="1"/>
        <end position="22"/>
    </location>
</feature>